<dbReference type="HOGENOM" id="CLU_028723_5_1_0"/>
<dbReference type="GO" id="GO:0004252">
    <property type="term" value="F:serine-type endopeptidase activity"/>
    <property type="evidence" value="ECO:0007669"/>
    <property type="project" value="InterPro"/>
</dbReference>
<dbReference type="Pfam" id="PF10502">
    <property type="entry name" value="Peptidase_S26"/>
    <property type="match status" value="1"/>
</dbReference>
<dbReference type="PANTHER" id="PTHR43390">
    <property type="entry name" value="SIGNAL PEPTIDASE I"/>
    <property type="match status" value="1"/>
</dbReference>
<dbReference type="Proteomes" id="UP000008635">
    <property type="component" value="Chromosome"/>
</dbReference>
<sequence length="240" mass="26251" precursor="true">MNRRLHAFWNSWLGSVLIVVLFTQAAATGLRVDGVSMLPNLRHGEFVIIPKYEGWAHRLGLGTYARGDVIVFKPPRDADAEWTRTWRGLPLPWAYRPYLIKRVVALPGDHVRIHAGVVTVNGQPVPRDADTTAYWRAQGCWDTASTTANLAHDPRVLGEGHGTETLTVPPGTVYVLGDNRSPGGSVDSRAFGPVPLSDVAGRAALSVWPLLRHRDARSECSATRAVHLSGPLTLNVRAHP</sequence>
<dbReference type="EC" id="3.4.21.89" evidence="3 6"/>
<reference evidence="8 9" key="1">
    <citation type="journal article" date="2011" name="Stand. Genomic Sci.">
        <title>Complete genome sequence of Deinococcus maricopensis type strain (LB-34).</title>
        <authorList>
            <person name="Pukall R."/>
            <person name="Zeytun A."/>
            <person name="Lucas S."/>
            <person name="Lapidus A."/>
            <person name="Hammon N."/>
            <person name="Deshpande S."/>
            <person name="Nolan M."/>
            <person name="Cheng J.F."/>
            <person name="Pitluck S."/>
            <person name="Liolios K."/>
            <person name="Pagani I."/>
            <person name="Mikhailova N."/>
            <person name="Ivanova N."/>
            <person name="Mavromatis K."/>
            <person name="Pati A."/>
            <person name="Tapia R."/>
            <person name="Han C."/>
            <person name="Goodwin L."/>
            <person name="Chen A."/>
            <person name="Palaniappan K."/>
            <person name="Land M."/>
            <person name="Hauser L."/>
            <person name="Chang Y.J."/>
            <person name="Jeffries C.D."/>
            <person name="Brambilla E.M."/>
            <person name="Rohde M."/>
            <person name="Goker M."/>
            <person name="Detter J.C."/>
            <person name="Woyke T."/>
            <person name="Bristow J."/>
            <person name="Eisen J.A."/>
            <person name="Markowitz V."/>
            <person name="Hugenholtz P."/>
            <person name="Kyrpides N.C."/>
            <person name="Klenk H.P."/>
        </authorList>
    </citation>
    <scope>NUCLEOTIDE SEQUENCE [LARGE SCALE GENOMIC DNA]</scope>
    <source>
        <strain evidence="9">DSM 21211 / LMG 22137 / NRRL B-23946 / LB-34</strain>
    </source>
</reference>
<evidence type="ECO:0000313" key="9">
    <source>
        <dbReference type="Proteomes" id="UP000008635"/>
    </source>
</evidence>
<evidence type="ECO:0000256" key="5">
    <source>
        <dbReference type="PIRSR" id="PIRSR600223-1"/>
    </source>
</evidence>
<keyword evidence="9" id="KW-1185">Reference proteome</keyword>
<keyword evidence="6" id="KW-0645">Protease</keyword>
<dbReference type="OrthoDB" id="9802919at2"/>
<evidence type="ECO:0000313" key="8">
    <source>
        <dbReference type="EMBL" id="ADV68255.1"/>
    </source>
</evidence>
<feature type="active site" evidence="5">
    <location>
        <position position="101"/>
    </location>
</feature>
<dbReference type="GO" id="GO:0006465">
    <property type="term" value="P:signal peptide processing"/>
    <property type="evidence" value="ECO:0007669"/>
    <property type="project" value="InterPro"/>
</dbReference>
<dbReference type="GO" id="GO:0016020">
    <property type="term" value="C:membrane"/>
    <property type="evidence" value="ECO:0007669"/>
    <property type="project" value="UniProtKB-SubCell"/>
</dbReference>
<organism evidence="8 9">
    <name type="scientific">Deinococcus maricopensis (strain DSM 21211 / LMG 22137 / NRRL B-23946 / LB-34)</name>
    <dbReference type="NCBI Taxonomy" id="709986"/>
    <lineage>
        <taxon>Bacteria</taxon>
        <taxon>Thermotogati</taxon>
        <taxon>Deinococcota</taxon>
        <taxon>Deinococci</taxon>
        <taxon>Deinococcales</taxon>
        <taxon>Deinococcaceae</taxon>
        <taxon>Deinococcus</taxon>
    </lineage>
</organism>
<evidence type="ECO:0000256" key="4">
    <source>
        <dbReference type="ARBA" id="ARBA00022801"/>
    </source>
</evidence>
<dbReference type="InterPro" id="IPR036286">
    <property type="entry name" value="LexA/Signal_pep-like_sf"/>
</dbReference>
<dbReference type="InterPro" id="IPR019533">
    <property type="entry name" value="Peptidase_S26"/>
</dbReference>
<dbReference type="KEGG" id="dmr:Deima_2622"/>
<dbReference type="CDD" id="cd06530">
    <property type="entry name" value="S26_SPase_I"/>
    <property type="match status" value="1"/>
</dbReference>
<dbReference type="PANTHER" id="PTHR43390:SF1">
    <property type="entry name" value="CHLOROPLAST PROCESSING PEPTIDASE"/>
    <property type="match status" value="1"/>
</dbReference>
<name>E8UB16_DEIML</name>
<comment type="similarity">
    <text evidence="2 6">Belongs to the peptidase S26 family.</text>
</comment>
<dbReference type="PROSITE" id="PS00760">
    <property type="entry name" value="SPASE_I_2"/>
    <property type="match status" value="1"/>
</dbReference>
<evidence type="ECO:0000256" key="3">
    <source>
        <dbReference type="ARBA" id="ARBA00013208"/>
    </source>
</evidence>
<dbReference type="STRING" id="709986.Deima_2622"/>
<gene>
    <name evidence="8" type="ordered locus">Deima_2622</name>
</gene>
<dbReference type="eggNOG" id="COG0681">
    <property type="taxonomic scope" value="Bacteria"/>
</dbReference>
<dbReference type="InterPro" id="IPR000223">
    <property type="entry name" value="Pept_S26A_signal_pept_1"/>
</dbReference>
<accession>E8UB16</accession>
<protein>
    <recommendedName>
        <fullName evidence="3 6">Signal peptidase I</fullName>
        <ecNumber evidence="3 6">3.4.21.89</ecNumber>
    </recommendedName>
</protein>
<evidence type="ECO:0000259" key="7">
    <source>
        <dbReference type="Pfam" id="PF10502"/>
    </source>
</evidence>
<proteinExistence type="inferred from homology"/>
<dbReference type="RefSeq" id="WP_013557759.1">
    <property type="nucleotide sequence ID" value="NC_014958.1"/>
</dbReference>
<evidence type="ECO:0000256" key="1">
    <source>
        <dbReference type="ARBA" id="ARBA00000677"/>
    </source>
</evidence>
<keyword evidence="4 6" id="KW-0378">Hydrolase</keyword>
<dbReference type="PRINTS" id="PR00727">
    <property type="entry name" value="LEADERPTASE"/>
</dbReference>
<dbReference type="NCBIfam" id="TIGR02227">
    <property type="entry name" value="sigpep_I_bact"/>
    <property type="match status" value="1"/>
</dbReference>
<dbReference type="Gene3D" id="2.10.109.10">
    <property type="entry name" value="Umud Fragment, subunit A"/>
    <property type="match status" value="1"/>
</dbReference>
<evidence type="ECO:0000256" key="6">
    <source>
        <dbReference type="RuleBase" id="RU362042"/>
    </source>
</evidence>
<feature type="domain" description="Peptidase S26" evidence="7">
    <location>
        <begin position="12"/>
        <end position="208"/>
    </location>
</feature>
<dbReference type="GO" id="GO:0009003">
    <property type="term" value="F:signal peptidase activity"/>
    <property type="evidence" value="ECO:0007669"/>
    <property type="project" value="UniProtKB-EC"/>
</dbReference>
<dbReference type="SUPFAM" id="SSF51306">
    <property type="entry name" value="LexA/Signal peptidase"/>
    <property type="match status" value="1"/>
</dbReference>
<reference evidence="9" key="2">
    <citation type="submission" date="2011-01" db="EMBL/GenBank/DDBJ databases">
        <title>The complete genome of Deinococcus maricopensis DSM 21211.</title>
        <authorList>
            <consortium name="US DOE Joint Genome Institute (JGI-PGF)"/>
            <person name="Lucas S."/>
            <person name="Copeland A."/>
            <person name="Lapidus A."/>
            <person name="Goodwin L."/>
            <person name="Pitluck S."/>
            <person name="Kyrpides N."/>
            <person name="Mavromatis K."/>
            <person name="Pagani I."/>
            <person name="Ivanova N."/>
            <person name="Ovchinnikova G."/>
            <person name="Zeytun A."/>
            <person name="Detter J.C."/>
            <person name="Han C."/>
            <person name="Land M."/>
            <person name="Hauser L."/>
            <person name="Markowitz V."/>
            <person name="Cheng J.-F."/>
            <person name="Hugenholtz P."/>
            <person name="Woyke T."/>
            <person name="Wu D."/>
            <person name="Pukall R."/>
            <person name="Gehrich-Schroeter G."/>
            <person name="Brambilla E."/>
            <person name="Klenk H.-P."/>
            <person name="Eisen J.A."/>
        </authorList>
    </citation>
    <scope>NUCLEOTIDE SEQUENCE [LARGE SCALE GENOMIC DNA]</scope>
    <source>
        <strain evidence="9">DSM 21211 / LMG 22137 / NRRL B-23946 / LB-34</strain>
    </source>
</reference>
<dbReference type="InterPro" id="IPR019757">
    <property type="entry name" value="Pept_S26A_signal_pept_1_Lys-AS"/>
</dbReference>
<comment type="catalytic activity">
    <reaction evidence="1 6">
        <text>Cleavage of hydrophobic, N-terminal signal or leader sequences from secreted and periplasmic proteins.</text>
        <dbReference type="EC" id="3.4.21.89"/>
    </reaction>
</comment>
<feature type="active site" evidence="5">
    <location>
        <position position="36"/>
    </location>
</feature>
<dbReference type="EMBL" id="CP002454">
    <property type="protein sequence ID" value="ADV68255.1"/>
    <property type="molecule type" value="Genomic_DNA"/>
</dbReference>
<comment type="subcellular location">
    <subcellularLocation>
        <location evidence="6">Membrane</location>
        <topology evidence="6">Single-pass type II membrane protein</topology>
    </subcellularLocation>
</comment>
<dbReference type="AlphaFoldDB" id="E8UB16"/>
<evidence type="ECO:0000256" key="2">
    <source>
        <dbReference type="ARBA" id="ARBA00009370"/>
    </source>
</evidence>